<keyword evidence="6 7" id="KW-0012">Acyltransferase</keyword>
<evidence type="ECO:0000256" key="6">
    <source>
        <dbReference type="ARBA" id="ARBA00023315"/>
    </source>
</evidence>
<dbReference type="Pfam" id="PF01529">
    <property type="entry name" value="DHHC"/>
    <property type="match status" value="1"/>
</dbReference>
<evidence type="ECO:0000313" key="9">
    <source>
        <dbReference type="EMBL" id="CAI8046675.1"/>
    </source>
</evidence>
<proteinExistence type="inferred from homology"/>
<feature type="domain" description="Palmitoyltransferase DHHC" evidence="8">
    <location>
        <begin position="85"/>
        <end position="215"/>
    </location>
</feature>
<evidence type="ECO:0000256" key="4">
    <source>
        <dbReference type="ARBA" id="ARBA00022989"/>
    </source>
</evidence>
<accession>A0AA35XCR6</accession>
<keyword evidence="2 7" id="KW-0808">Transferase</keyword>
<sequence>MVSLPRVIHWGPLTALFIVISVSITGTYTALQLWSLPQVRAFRLPNFVCMYFWLVPILTNFFSAMNSGPGYVPMGWKPAKSEDEKSLQFCKVCRGFKPPRSHHCRQCGRCIKKMDHHCPWINHCVGHSNHAAFLKFLFFVPFGCLHGVILNVNFLYRFINYEFLYTRPYLKINTFWLIYVVGTVGLAIGTIIGVFILFLVQLKSILHNQTQIEDWIVDKAHRRRGKYDEPFVFPYDIGTRKNFAQVVNWSGRPKGDGIEWPVKEGSNKYSFTLEQLEQKMIKKSAAITCSMKHSYSGYSCPLSFGLMTSLCSPRCGEGFVSVKKGDKVTITRWQTYWVYGEKVFEKGEGKQVKGWFPKSLCTATTQRGQRQG</sequence>
<evidence type="ECO:0000313" key="10">
    <source>
        <dbReference type="Proteomes" id="UP001174909"/>
    </source>
</evidence>
<dbReference type="GO" id="GO:0019706">
    <property type="term" value="F:protein-cysteine S-palmitoyltransferase activity"/>
    <property type="evidence" value="ECO:0007669"/>
    <property type="project" value="UniProtKB-EC"/>
</dbReference>
<dbReference type="PANTHER" id="PTHR12246">
    <property type="entry name" value="PALMITOYLTRANSFERASE ZDHHC16"/>
    <property type="match status" value="1"/>
</dbReference>
<evidence type="ECO:0000256" key="5">
    <source>
        <dbReference type="ARBA" id="ARBA00023136"/>
    </source>
</evidence>
<dbReference type="PROSITE" id="PS50216">
    <property type="entry name" value="DHHC"/>
    <property type="match status" value="1"/>
</dbReference>
<keyword evidence="4 7" id="KW-1133">Transmembrane helix</keyword>
<dbReference type="AlphaFoldDB" id="A0AA35XCR6"/>
<gene>
    <name evidence="9" type="ORF">GBAR_LOCUS25808</name>
</gene>
<keyword evidence="10" id="KW-1185">Reference proteome</keyword>
<feature type="transmembrane region" description="Helical" evidence="7">
    <location>
        <begin position="51"/>
        <end position="72"/>
    </location>
</feature>
<comment type="catalytic activity">
    <reaction evidence="7">
        <text>L-cysteinyl-[protein] + hexadecanoyl-CoA = S-hexadecanoyl-L-cysteinyl-[protein] + CoA</text>
        <dbReference type="Rhea" id="RHEA:36683"/>
        <dbReference type="Rhea" id="RHEA-COMP:10131"/>
        <dbReference type="Rhea" id="RHEA-COMP:11032"/>
        <dbReference type="ChEBI" id="CHEBI:29950"/>
        <dbReference type="ChEBI" id="CHEBI:57287"/>
        <dbReference type="ChEBI" id="CHEBI:57379"/>
        <dbReference type="ChEBI" id="CHEBI:74151"/>
        <dbReference type="EC" id="2.3.1.225"/>
    </reaction>
</comment>
<dbReference type="GO" id="GO:0016020">
    <property type="term" value="C:membrane"/>
    <property type="evidence" value="ECO:0007669"/>
    <property type="project" value="UniProtKB-SubCell"/>
</dbReference>
<reference evidence="9" key="1">
    <citation type="submission" date="2023-03" db="EMBL/GenBank/DDBJ databases">
        <authorList>
            <person name="Steffen K."/>
            <person name="Cardenas P."/>
        </authorList>
    </citation>
    <scope>NUCLEOTIDE SEQUENCE</scope>
</reference>
<evidence type="ECO:0000256" key="7">
    <source>
        <dbReference type="RuleBase" id="RU079119"/>
    </source>
</evidence>
<protein>
    <recommendedName>
        <fullName evidence="7">Palmitoyltransferase</fullName>
        <ecNumber evidence="7">2.3.1.225</ecNumber>
    </recommendedName>
</protein>
<keyword evidence="3 7" id="KW-0812">Transmembrane</keyword>
<name>A0AA35XCR6_GEOBA</name>
<dbReference type="EMBL" id="CASHTH010003580">
    <property type="protein sequence ID" value="CAI8046675.1"/>
    <property type="molecule type" value="Genomic_DNA"/>
</dbReference>
<organism evidence="9 10">
    <name type="scientific">Geodia barretti</name>
    <name type="common">Barrett's horny sponge</name>
    <dbReference type="NCBI Taxonomy" id="519541"/>
    <lineage>
        <taxon>Eukaryota</taxon>
        <taxon>Metazoa</taxon>
        <taxon>Porifera</taxon>
        <taxon>Demospongiae</taxon>
        <taxon>Heteroscleromorpha</taxon>
        <taxon>Tetractinellida</taxon>
        <taxon>Astrophorina</taxon>
        <taxon>Geodiidae</taxon>
        <taxon>Geodia</taxon>
    </lineage>
</organism>
<feature type="transmembrane region" description="Helical" evidence="7">
    <location>
        <begin position="176"/>
        <end position="200"/>
    </location>
</feature>
<dbReference type="InterPro" id="IPR001594">
    <property type="entry name" value="Palmitoyltrfase_DHHC"/>
</dbReference>
<dbReference type="InterPro" id="IPR039859">
    <property type="entry name" value="PFA4/ZDH16/20/ERF2-like"/>
</dbReference>
<dbReference type="Proteomes" id="UP001174909">
    <property type="component" value="Unassembled WGS sequence"/>
</dbReference>
<comment type="subcellular location">
    <subcellularLocation>
        <location evidence="1">Membrane</location>
        <topology evidence="1">Multi-pass membrane protein</topology>
    </subcellularLocation>
</comment>
<evidence type="ECO:0000256" key="3">
    <source>
        <dbReference type="ARBA" id="ARBA00022692"/>
    </source>
</evidence>
<comment type="similarity">
    <text evidence="7">Belongs to the DHHC palmitoyltransferase family.</text>
</comment>
<evidence type="ECO:0000256" key="2">
    <source>
        <dbReference type="ARBA" id="ARBA00022679"/>
    </source>
</evidence>
<feature type="transmembrane region" description="Helical" evidence="7">
    <location>
        <begin position="136"/>
        <end position="156"/>
    </location>
</feature>
<feature type="transmembrane region" description="Helical" evidence="7">
    <location>
        <begin position="7"/>
        <end position="31"/>
    </location>
</feature>
<comment type="domain">
    <text evidence="7">The DHHC domain is required for palmitoyltransferase activity.</text>
</comment>
<comment type="caution">
    <text evidence="9">The sequence shown here is derived from an EMBL/GenBank/DDBJ whole genome shotgun (WGS) entry which is preliminary data.</text>
</comment>
<evidence type="ECO:0000256" key="1">
    <source>
        <dbReference type="ARBA" id="ARBA00004141"/>
    </source>
</evidence>
<evidence type="ECO:0000259" key="8">
    <source>
        <dbReference type="Pfam" id="PF01529"/>
    </source>
</evidence>
<keyword evidence="5 7" id="KW-0472">Membrane</keyword>
<dbReference type="EC" id="2.3.1.225" evidence="7"/>